<comment type="caution">
    <text evidence="7">The sequence shown here is derived from an EMBL/GenBank/DDBJ whole genome shotgun (WGS) entry which is preliminary data.</text>
</comment>
<dbReference type="InterPro" id="IPR023312">
    <property type="entry name" value="Put_nitroreductase_C_bac"/>
</dbReference>
<evidence type="ECO:0000313" key="7">
    <source>
        <dbReference type="EMBL" id="HIS93100.1"/>
    </source>
</evidence>
<sequence length="191" mass="21299">MDFLQLVEKNRSYRGFDESVAVSRGQLERLVECARLCPSSINVQPLKYYLSCDGETNARIQPLTGWARRLPEKNLPYPGHRPTAFIVICHDTLLAPNPERFYKDVGIVAQTMLLGAVDMGLGGIMIGNFAPEKVRQALGLRETLVPVLILALGKPDETIVLEEAKDGETGYYRDADDVHHVPKRPLSELIV</sequence>
<comment type="cofactor">
    <cofactor evidence="1">
        <name>FMN</name>
        <dbReference type="ChEBI" id="CHEBI:58210"/>
    </cofactor>
</comment>
<dbReference type="InterPro" id="IPR029479">
    <property type="entry name" value="Nitroreductase"/>
</dbReference>
<reference evidence="7" key="1">
    <citation type="submission" date="2020-10" db="EMBL/GenBank/DDBJ databases">
        <authorList>
            <person name="Gilroy R."/>
        </authorList>
    </citation>
    <scope>NUCLEOTIDE SEQUENCE</scope>
    <source>
        <strain evidence="7">13766</strain>
    </source>
</reference>
<evidence type="ECO:0000256" key="1">
    <source>
        <dbReference type="ARBA" id="ARBA00001917"/>
    </source>
</evidence>
<reference evidence="7" key="2">
    <citation type="journal article" date="2021" name="PeerJ">
        <title>Extensive microbial diversity within the chicken gut microbiome revealed by metagenomics and culture.</title>
        <authorList>
            <person name="Gilroy R."/>
            <person name="Ravi A."/>
            <person name="Getino M."/>
            <person name="Pursley I."/>
            <person name="Horton D.L."/>
            <person name="Alikhan N.F."/>
            <person name="Baker D."/>
            <person name="Gharbi K."/>
            <person name="Hall N."/>
            <person name="Watson M."/>
            <person name="Adriaenssens E.M."/>
            <person name="Foster-Nyarko E."/>
            <person name="Jarju S."/>
            <person name="Secka A."/>
            <person name="Antonio M."/>
            <person name="Oren A."/>
            <person name="Chaudhuri R.R."/>
            <person name="La Ragione R."/>
            <person name="Hildebrand F."/>
            <person name="Pallen M.J."/>
        </authorList>
    </citation>
    <scope>NUCLEOTIDE SEQUENCE</scope>
    <source>
        <strain evidence="7">13766</strain>
    </source>
</reference>
<keyword evidence="4" id="KW-0288">FMN</keyword>
<name>A0A9D1K6I1_9FIRM</name>
<keyword evidence="3" id="KW-0285">Flavoprotein</keyword>
<dbReference type="Proteomes" id="UP000824140">
    <property type="component" value="Unassembled WGS sequence"/>
</dbReference>
<dbReference type="Pfam" id="PF00881">
    <property type="entry name" value="Nitroreductase"/>
    <property type="match status" value="1"/>
</dbReference>
<dbReference type="GO" id="GO:0016491">
    <property type="term" value="F:oxidoreductase activity"/>
    <property type="evidence" value="ECO:0007669"/>
    <property type="project" value="UniProtKB-KW"/>
</dbReference>
<comment type="similarity">
    <text evidence="2">Belongs to the nitroreductase family.</text>
</comment>
<dbReference type="EMBL" id="DVJN01000176">
    <property type="protein sequence ID" value="HIS93100.1"/>
    <property type="molecule type" value="Genomic_DNA"/>
</dbReference>
<evidence type="ECO:0000256" key="2">
    <source>
        <dbReference type="ARBA" id="ARBA00007118"/>
    </source>
</evidence>
<evidence type="ECO:0000256" key="4">
    <source>
        <dbReference type="ARBA" id="ARBA00022643"/>
    </source>
</evidence>
<dbReference type="Gene3D" id="2.20.180.10">
    <property type="entry name" value="putative fmn-dependent nitroreductase like domains"/>
    <property type="match status" value="1"/>
</dbReference>
<organism evidence="7 8">
    <name type="scientific">Candidatus Alectryocaccomicrobium excrementavium</name>
    <dbReference type="NCBI Taxonomy" id="2840668"/>
    <lineage>
        <taxon>Bacteria</taxon>
        <taxon>Bacillati</taxon>
        <taxon>Bacillota</taxon>
        <taxon>Clostridia</taxon>
        <taxon>Candidatus Alectryocaccomicrobium</taxon>
    </lineage>
</organism>
<accession>A0A9D1K6I1</accession>
<dbReference type="CDD" id="cd02062">
    <property type="entry name" value="Nitro_FMN_reductase"/>
    <property type="match status" value="1"/>
</dbReference>
<feature type="domain" description="Nitroreductase" evidence="6">
    <location>
        <begin position="9"/>
        <end position="154"/>
    </location>
</feature>
<dbReference type="AlphaFoldDB" id="A0A9D1K6I1"/>
<dbReference type="PANTHER" id="PTHR43673">
    <property type="entry name" value="NAD(P)H NITROREDUCTASE YDGI-RELATED"/>
    <property type="match status" value="1"/>
</dbReference>
<dbReference type="InterPro" id="IPR000415">
    <property type="entry name" value="Nitroreductase-like"/>
</dbReference>
<evidence type="ECO:0000256" key="5">
    <source>
        <dbReference type="ARBA" id="ARBA00023002"/>
    </source>
</evidence>
<dbReference type="PANTHER" id="PTHR43673:SF2">
    <property type="entry name" value="NITROREDUCTASE"/>
    <property type="match status" value="1"/>
</dbReference>
<evidence type="ECO:0000256" key="3">
    <source>
        <dbReference type="ARBA" id="ARBA00022630"/>
    </source>
</evidence>
<evidence type="ECO:0000313" key="8">
    <source>
        <dbReference type="Proteomes" id="UP000824140"/>
    </source>
</evidence>
<evidence type="ECO:0000259" key="6">
    <source>
        <dbReference type="Pfam" id="PF00881"/>
    </source>
</evidence>
<proteinExistence type="inferred from homology"/>
<keyword evidence="5" id="KW-0560">Oxidoreductase</keyword>
<protein>
    <submittedName>
        <fullName evidence="7">Nitroreductase family protein</fullName>
    </submittedName>
</protein>
<dbReference type="Gene3D" id="3.40.109.10">
    <property type="entry name" value="NADH Oxidase"/>
    <property type="match status" value="1"/>
</dbReference>
<gene>
    <name evidence="7" type="ORF">IAA84_08820</name>
</gene>
<dbReference type="SUPFAM" id="SSF55469">
    <property type="entry name" value="FMN-dependent nitroreductase-like"/>
    <property type="match status" value="1"/>
</dbReference>